<feature type="compositionally biased region" description="Polar residues" evidence="2">
    <location>
        <begin position="90"/>
        <end position="104"/>
    </location>
</feature>
<organism evidence="4">
    <name type="scientific">Trypanosoma vivax (strain Y486)</name>
    <dbReference type="NCBI Taxonomy" id="1055687"/>
    <lineage>
        <taxon>Eukaryota</taxon>
        <taxon>Discoba</taxon>
        <taxon>Euglenozoa</taxon>
        <taxon>Kinetoplastea</taxon>
        <taxon>Metakinetoplastina</taxon>
        <taxon>Trypanosomatida</taxon>
        <taxon>Trypanosomatidae</taxon>
        <taxon>Trypanosoma</taxon>
        <taxon>Duttonella</taxon>
    </lineage>
</organism>
<keyword evidence="1" id="KW-0479">Metal-binding</keyword>
<dbReference type="GO" id="GO:0097196">
    <property type="term" value="C:Shu complex"/>
    <property type="evidence" value="ECO:0007669"/>
    <property type="project" value="TreeGrafter"/>
</dbReference>
<dbReference type="PANTHER" id="PTHR28498">
    <property type="entry name" value="ZINC FINGER SWIM DOMAIN-CONTAINING PROTEIN 7"/>
    <property type="match status" value="1"/>
</dbReference>
<accession>G0U7J9</accession>
<keyword evidence="1" id="KW-0862">Zinc</keyword>
<proteinExistence type="predicted"/>
<keyword evidence="1" id="KW-0863">Zinc-finger</keyword>
<dbReference type="GO" id="GO:0008270">
    <property type="term" value="F:zinc ion binding"/>
    <property type="evidence" value="ECO:0007669"/>
    <property type="project" value="UniProtKB-KW"/>
</dbReference>
<dbReference type="AlphaFoldDB" id="G0U7J9"/>
<name>G0U7J9_TRYVY</name>
<feature type="region of interest" description="Disordered" evidence="2">
    <location>
        <begin position="83"/>
        <end position="104"/>
    </location>
</feature>
<evidence type="ECO:0000259" key="3">
    <source>
        <dbReference type="PROSITE" id="PS50966"/>
    </source>
</evidence>
<feature type="domain" description="SWIM-type" evidence="3">
    <location>
        <begin position="115"/>
        <end position="157"/>
    </location>
</feature>
<protein>
    <recommendedName>
        <fullName evidence="3">SWIM-type domain-containing protein</fullName>
    </recommendedName>
</protein>
<sequence>MHFPPACEIPALLTSLSLSNYAQYLTAEHTTKDSAATATVGTPASLESVLAPLYLIHGKVFASAVGITIHREERIVRYVANGTDDKGDAKTTQSDRNANEGNENTSARLAGRHLYFVGERCLLSPYYCSCPAYNYSGIRRQESWACKHMLALQIALLLEKHGLSNDCIVEQTVSSNQFMEMSQGLL</sequence>
<dbReference type="InterPro" id="IPR007527">
    <property type="entry name" value="Znf_SWIM"/>
</dbReference>
<dbReference type="PANTHER" id="PTHR28498:SF1">
    <property type="entry name" value="ZINC FINGER SWIM DOMAIN-CONTAINING PROTEIN 7"/>
    <property type="match status" value="1"/>
</dbReference>
<dbReference type="PROSITE" id="PS50966">
    <property type="entry name" value="ZF_SWIM"/>
    <property type="match status" value="1"/>
</dbReference>
<reference evidence="4" key="1">
    <citation type="journal article" date="2012" name="Proc. Natl. Acad. Sci. U.S.A.">
        <title>Antigenic diversity is generated by distinct evolutionary mechanisms in African trypanosome species.</title>
        <authorList>
            <person name="Jackson A.P."/>
            <person name="Berry A."/>
            <person name="Aslett M."/>
            <person name="Allison H.C."/>
            <person name="Burton P."/>
            <person name="Vavrova-Anderson J."/>
            <person name="Brown R."/>
            <person name="Browne H."/>
            <person name="Corton N."/>
            <person name="Hauser H."/>
            <person name="Gamble J."/>
            <person name="Gilderthorp R."/>
            <person name="Marcello L."/>
            <person name="McQuillan J."/>
            <person name="Otto T.D."/>
            <person name="Quail M.A."/>
            <person name="Sanders M.J."/>
            <person name="van Tonder A."/>
            <person name="Ginger M.L."/>
            <person name="Field M.C."/>
            <person name="Barry J.D."/>
            <person name="Hertz-Fowler C."/>
            <person name="Berriman M."/>
        </authorList>
    </citation>
    <scope>NUCLEOTIDE SEQUENCE</scope>
    <source>
        <strain evidence="4">Y486</strain>
    </source>
</reference>
<gene>
    <name evidence="4" type="ORF">TVY486_1009020</name>
</gene>
<evidence type="ECO:0000256" key="2">
    <source>
        <dbReference type="SAM" id="MobiDB-lite"/>
    </source>
</evidence>
<dbReference type="EMBL" id="HE573026">
    <property type="protein sequence ID" value="CCC51857.1"/>
    <property type="molecule type" value="Genomic_DNA"/>
</dbReference>
<dbReference type="GO" id="GO:0000724">
    <property type="term" value="P:double-strand break repair via homologous recombination"/>
    <property type="evidence" value="ECO:0007669"/>
    <property type="project" value="TreeGrafter"/>
</dbReference>
<dbReference type="Pfam" id="PF04434">
    <property type="entry name" value="SWIM"/>
    <property type="match status" value="1"/>
</dbReference>
<evidence type="ECO:0000313" key="4">
    <source>
        <dbReference type="EMBL" id="CCC51857.1"/>
    </source>
</evidence>
<evidence type="ECO:0000256" key="1">
    <source>
        <dbReference type="PROSITE-ProRule" id="PRU00325"/>
    </source>
</evidence>
<dbReference type="VEuPathDB" id="TriTrypDB:TvY486_1009020"/>